<dbReference type="InterPro" id="IPR001404">
    <property type="entry name" value="Hsp90_fam"/>
</dbReference>
<proteinExistence type="inferred from homology"/>
<evidence type="ECO:0000256" key="7">
    <source>
        <dbReference type="ARBA" id="ARBA00023186"/>
    </source>
</evidence>
<evidence type="ECO:0000256" key="10">
    <source>
        <dbReference type="SAM" id="SignalP"/>
    </source>
</evidence>
<keyword evidence="5 8" id="KW-0067">ATP-binding</keyword>
<dbReference type="PROSITE" id="PS51257">
    <property type="entry name" value="PROKAR_LIPOPROTEIN"/>
    <property type="match status" value="1"/>
</dbReference>
<reference evidence="14" key="2">
    <citation type="submission" date="2019-11" db="UniProtKB">
        <authorList>
            <consortium name="WormBaseParasite"/>
        </authorList>
    </citation>
    <scope>IDENTIFICATION</scope>
</reference>
<dbReference type="PIRSF" id="PIRSF002583">
    <property type="entry name" value="Hsp90"/>
    <property type="match status" value="1"/>
</dbReference>
<dbReference type="InterPro" id="IPR003594">
    <property type="entry name" value="HATPase_dom"/>
</dbReference>
<dbReference type="CDD" id="cd16927">
    <property type="entry name" value="HATPase_Hsp90-like"/>
    <property type="match status" value="1"/>
</dbReference>
<dbReference type="STRING" id="53468.A0A0R3U4G2"/>
<evidence type="ECO:0000256" key="9">
    <source>
        <dbReference type="SAM" id="MobiDB-lite"/>
    </source>
</evidence>
<dbReference type="OrthoDB" id="5426351at2759"/>
<feature type="binding site" evidence="8">
    <location>
        <position position="153"/>
    </location>
    <ligand>
        <name>ATP</name>
        <dbReference type="ChEBI" id="CHEBI:30616"/>
    </ligand>
</feature>
<dbReference type="Pfam" id="PF13589">
    <property type="entry name" value="HATPase_c_3"/>
    <property type="match status" value="1"/>
</dbReference>
<protein>
    <submittedName>
        <fullName evidence="14">HATPase_c domain-containing protein</fullName>
    </submittedName>
</protein>
<feature type="region of interest" description="Disordered" evidence="9">
    <location>
        <begin position="723"/>
        <end position="759"/>
    </location>
</feature>
<dbReference type="EMBL" id="UXSR01000198">
    <property type="protein sequence ID" value="VDD75532.1"/>
    <property type="molecule type" value="Genomic_DNA"/>
</dbReference>
<feature type="region of interest" description="Disordered" evidence="9">
    <location>
        <begin position="271"/>
        <end position="298"/>
    </location>
</feature>
<feature type="binding site" evidence="8">
    <location>
        <position position="228"/>
    </location>
    <ligand>
        <name>ATP</name>
        <dbReference type="ChEBI" id="CHEBI:30616"/>
    </ligand>
</feature>
<dbReference type="SUPFAM" id="SSF55874">
    <property type="entry name" value="ATPase domain of HSP90 chaperone/DNA topoisomerase II/histidine kinase"/>
    <property type="match status" value="1"/>
</dbReference>
<dbReference type="InterPro" id="IPR020568">
    <property type="entry name" value="Ribosomal_Su5_D2-typ_SF"/>
</dbReference>
<evidence type="ECO:0000259" key="11">
    <source>
        <dbReference type="SMART" id="SM00387"/>
    </source>
</evidence>
<dbReference type="PRINTS" id="PR00775">
    <property type="entry name" value="HEATSHOCK90"/>
</dbReference>
<dbReference type="SUPFAM" id="SSF110942">
    <property type="entry name" value="HSP90 C-terminal domain"/>
    <property type="match status" value="1"/>
</dbReference>
<feature type="chain" id="PRO_5043132206" evidence="10">
    <location>
        <begin position="30"/>
        <end position="759"/>
    </location>
</feature>
<evidence type="ECO:0000313" key="13">
    <source>
        <dbReference type="Proteomes" id="UP000267029"/>
    </source>
</evidence>
<dbReference type="PANTHER" id="PTHR11528">
    <property type="entry name" value="HEAT SHOCK PROTEIN 90 FAMILY MEMBER"/>
    <property type="match status" value="1"/>
</dbReference>
<organism evidence="14">
    <name type="scientific">Mesocestoides corti</name>
    <name type="common">Flatworm</name>
    <dbReference type="NCBI Taxonomy" id="53468"/>
    <lineage>
        <taxon>Eukaryota</taxon>
        <taxon>Metazoa</taxon>
        <taxon>Spiralia</taxon>
        <taxon>Lophotrochozoa</taxon>
        <taxon>Platyhelminthes</taxon>
        <taxon>Cestoda</taxon>
        <taxon>Eucestoda</taxon>
        <taxon>Cyclophyllidea</taxon>
        <taxon>Mesocestoididae</taxon>
        <taxon>Mesocestoides</taxon>
    </lineage>
</organism>
<sequence>MVCWVKCSCLVLTVWVSVSLLLVSCDTSAHDEGLNVKQTTVTDSGLSNEALRQLTENSDEHLFSAEVPKMMKLIINSVYSNKEIFVRELVSNAADAVENIRFLSITNTDALSSLPDLSIMIKTDPQEKIISIRDTGIGMTKDELVKNLGTIAKSGTSELIAKLSEGNVTAPSDLIGQFGVGFYSAFLVADRVTVISKSNDDDQYVWESDSTSFKIAKDPRGNTLGRGTEVILHLKDEAKEYLQPEVLKRILKKYSQFVMCPIKLWESHTEKVEVETDEEESDSSGEVSVEEDKPKAEKKTTEKTVWDWVQLNDQKPIWTKKPSEVAVEDYKELFKILSRSSESPLAYIHFSAEGEVSFNAVLFISPTPRPDFFQTDKIITDNIKLYVRRVFITENVDEMLPRYLSFVYGIVDSDNLPLNVSRETLQQLKLLKLIKKKLVRKVIEMLQKMSKEDYEKFWKAYAVAIKLGILQDMPNKARLTDLLRFHTSKSETNLTSFSEYISRMKEDQDRIFYINGQNLDEVKNSPFVERVTRMGYEVIYFTEPMDEYVMQSLNEVKDKKTQNLAKAGLDLKLDKESKEKFEEQEKSFKPLTDWLKNTGLSGKIKDAKISQRLENSPCALVADEYTLSGNFQRIIMSQAYATSDSSSNAYYLNQKHTLEINPRHPLIKELNERIQLDPNDEAAKENTLLLFDTALLRSGFIMKDLPGFADRVERVMRKNLDVGLDEKVEPDEQIPQTPDDNKDDVTNTEAESVDVKEEL</sequence>
<dbReference type="AlphaFoldDB" id="A0A0R3U4G2"/>
<feature type="binding site" evidence="8">
    <location>
        <begin position="177"/>
        <end position="182"/>
    </location>
    <ligand>
        <name>ATP</name>
        <dbReference type="ChEBI" id="CHEBI:30616"/>
    </ligand>
</feature>
<evidence type="ECO:0000313" key="14">
    <source>
        <dbReference type="WBParaSite" id="MCU_006429-RA"/>
    </source>
</evidence>
<evidence type="ECO:0000256" key="4">
    <source>
        <dbReference type="ARBA" id="ARBA00022741"/>
    </source>
</evidence>
<dbReference type="GO" id="GO:0005524">
    <property type="term" value="F:ATP binding"/>
    <property type="evidence" value="ECO:0007669"/>
    <property type="project" value="UniProtKB-KW"/>
</dbReference>
<name>A0A0R3U4G2_MESCO</name>
<evidence type="ECO:0000313" key="12">
    <source>
        <dbReference type="EMBL" id="VDD75532.1"/>
    </source>
</evidence>
<dbReference type="InterPro" id="IPR020575">
    <property type="entry name" value="Hsp90_N"/>
</dbReference>
<keyword evidence="6" id="KW-0346">Stress response</keyword>
<dbReference type="GO" id="GO:0140662">
    <property type="term" value="F:ATP-dependent protein folding chaperone"/>
    <property type="evidence" value="ECO:0007669"/>
    <property type="project" value="InterPro"/>
</dbReference>
<comment type="similarity">
    <text evidence="2">Belongs to the heat shock protein 90 family.</text>
</comment>
<dbReference type="Gene3D" id="1.20.120.790">
    <property type="entry name" value="Heat shock protein 90, C-terminal domain"/>
    <property type="match status" value="1"/>
</dbReference>
<keyword evidence="10" id="KW-0732">Signal</keyword>
<evidence type="ECO:0000256" key="3">
    <source>
        <dbReference type="ARBA" id="ARBA00022490"/>
    </source>
</evidence>
<dbReference type="InterPro" id="IPR037196">
    <property type="entry name" value="HSP90_C"/>
</dbReference>
<feature type="binding site" evidence="8">
    <location>
        <position position="422"/>
    </location>
    <ligand>
        <name>ATP</name>
        <dbReference type="ChEBI" id="CHEBI:30616"/>
    </ligand>
</feature>
<feature type="domain" description="Histidine kinase/HSP90-like ATPase" evidence="11">
    <location>
        <begin position="81"/>
        <end position="238"/>
    </location>
</feature>
<evidence type="ECO:0000256" key="8">
    <source>
        <dbReference type="PIRSR" id="PIRSR002583-1"/>
    </source>
</evidence>
<evidence type="ECO:0000256" key="5">
    <source>
        <dbReference type="ARBA" id="ARBA00022840"/>
    </source>
</evidence>
<dbReference type="WBParaSite" id="MCU_006429-RA">
    <property type="protein sequence ID" value="MCU_006429-RA"/>
    <property type="gene ID" value="MCU_006429"/>
</dbReference>
<feature type="binding site" evidence="8">
    <location>
        <begin position="154"/>
        <end position="155"/>
    </location>
    <ligand>
        <name>ATP</name>
        <dbReference type="ChEBI" id="CHEBI:30616"/>
    </ligand>
</feature>
<dbReference type="Gene3D" id="3.30.565.10">
    <property type="entry name" value="Histidine kinase-like ATPase, C-terminal domain"/>
    <property type="match status" value="1"/>
</dbReference>
<evidence type="ECO:0000256" key="1">
    <source>
        <dbReference type="ARBA" id="ARBA00004496"/>
    </source>
</evidence>
<gene>
    <name evidence="12" type="ORF">MCOS_LOCUS1535</name>
</gene>
<comment type="subcellular location">
    <subcellularLocation>
        <location evidence="1">Cytoplasm</location>
    </subcellularLocation>
</comment>
<dbReference type="SUPFAM" id="SSF54211">
    <property type="entry name" value="Ribosomal protein S5 domain 2-like"/>
    <property type="match status" value="1"/>
</dbReference>
<keyword evidence="3" id="KW-0963">Cytoplasm</keyword>
<dbReference type="Pfam" id="PF00183">
    <property type="entry name" value="HSP90"/>
    <property type="match status" value="1"/>
</dbReference>
<dbReference type="Gene3D" id="3.30.230.80">
    <property type="match status" value="1"/>
</dbReference>
<evidence type="ECO:0000256" key="6">
    <source>
        <dbReference type="ARBA" id="ARBA00023016"/>
    </source>
</evidence>
<keyword evidence="4 8" id="KW-0547">Nucleotide-binding</keyword>
<dbReference type="InterPro" id="IPR036890">
    <property type="entry name" value="HATPase_C_sf"/>
</dbReference>
<dbReference type="GO" id="GO:0051082">
    <property type="term" value="F:unfolded protein binding"/>
    <property type="evidence" value="ECO:0007669"/>
    <property type="project" value="InterPro"/>
</dbReference>
<dbReference type="NCBIfam" id="NF003555">
    <property type="entry name" value="PRK05218.1"/>
    <property type="match status" value="1"/>
</dbReference>
<feature type="binding site" evidence="8">
    <location>
        <position position="134"/>
    </location>
    <ligand>
        <name>ATP</name>
        <dbReference type="ChEBI" id="CHEBI:30616"/>
    </ligand>
</feature>
<feature type="signal peptide" evidence="10">
    <location>
        <begin position="1"/>
        <end position="29"/>
    </location>
</feature>
<feature type="binding site" evidence="8">
    <location>
        <position position="92"/>
    </location>
    <ligand>
        <name>ATP</name>
        <dbReference type="ChEBI" id="CHEBI:30616"/>
    </ligand>
</feature>
<accession>A0A0R3U4G2</accession>
<dbReference type="GO" id="GO:0016887">
    <property type="term" value="F:ATP hydrolysis activity"/>
    <property type="evidence" value="ECO:0007669"/>
    <property type="project" value="InterPro"/>
</dbReference>
<dbReference type="FunFam" id="3.30.565.10:FF:000005">
    <property type="entry name" value="Heat shock protein 90"/>
    <property type="match status" value="1"/>
</dbReference>
<feature type="binding site" evidence="8">
    <location>
        <position position="139"/>
    </location>
    <ligand>
        <name>ATP</name>
        <dbReference type="ChEBI" id="CHEBI:30616"/>
    </ligand>
</feature>
<dbReference type="HAMAP" id="MF_00505">
    <property type="entry name" value="HSP90"/>
    <property type="match status" value="1"/>
</dbReference>
<dbReference type="SMART" id="SM00387">
    <property type="entry name" value="HATPase_c"/>
    <property type="match status" value="1"/>
</dbReference>
<reference evidence="12 13" key="1">
    <citation type="submission" date="2018-10" db="EMBL/GenBank/DDBJ databases">
        <authorList>
            <consortium name="Pathogen Informatics"/>
        </authorList>
    </citation>
    <scope>NUCLEOTIDE SEQUENCE [LARGE SCALE GENOMIC DNA]</scope>
</reference>
<feature type="binding site" evidence="8">
    <location>
        <position position="147"/>
    </location>
    <ligand>
        <name>ATP</name>
        <dbReference type="ChEBI" id="CHEBI:30616"/>
    </ligand>
</feature>
<dbReference type="Gene3D" id="3.40.50.11260">
    <property type="match status" value="1"/>
</dbReference>
<dbReference type="FunFam" id="3.40.50.11260:FF:000001">
    <property type="entry name" value="Heat shock protein 90 alpha"/>
    <property type="match status" value="1"/>
</dbReference>
<dbReference type="GO" id="GO:0005737">
    <property type="term" value="C:cytoplasm"/>
    <property type="evidence" value="ECO:0007669"/>
    <property type="project" value="UniProtKB-SubCell"/>
</dbReference>
<feature type="binding site" evidence="8">
    <location>
        <position position="88"/>
    </location>
    <ligand>
        <name>ATP</name>
        <dbReference type="ChEBI" id="CHEBI:30616"/>
    </ligand>
</feature>
<keyword evidence="7" id="KW-0143">Chaperone</keyword>
<keyword evidence="13" id="KW-1185">Reference proteome</keyword>
<evidence type="ECO:0000256" key="2">
    <source>
        <dbReference type="ARBA" id="ARBA00008239"/>
    </source>
</evidence>
<dbReference type="Proteomes" id="UP000267029">
    <property type="component" value="Unassembled WGS sequence"/>
</dbReference>